<dbReference type="PANTHER" id="PTHR30408">
    <property type="entry name" value="TYPE-1 RESTRICTION ENZYME ECOKI SPECIFICITY PROTEIN"/>
    <property type="match status" value="1"/>
</dbReference>
<accession>A0A9W6G3A7</accession>
<keyword evidence="2" id="KW-0238">DNA-binding</keyword>
<dbReference type="GO" id="GO:0003677">
    <property type="term" value="F:DNA binding"/>
    <property type="evidence" value="ECO:0007669"/>
    <property type="project" value="UniProtKB-KW"/>
</dbReference>
<evidence type="ECO:0000313" key="4">
    <source>
        <dbReference type="Proteomes" id="UP001144352"/>
    </source>
</evidence>
<evidence type="ECO:0000313" key="3">
    <source>
        <dbReference type="EMBL" id="GLI39594.1"/>
    </source>
</evidence>
<keyword evidence="4" id="KW-1185">Reference proteome</keyword>
<organism evidence="3 4">
    <name type="scientific">Geobacter hydrogenophilus</name>
    <dbReference type="NCBI Taxonomy" id="40983"/>
    <lineage>
        <taxon>Bacteria</taxon>
        <taxon>Pseudomonadati</taxon>
        <taxon>Thermodesulfobacteriota</taxon>
        <taxon>Desulfuromonadia</taxon>
        <taxon>Geobacterales</taxon>
        <taxon>Geobacteraceae</taxon>
        <taxon>Geobacter</taxon>
    </lineage>
</organism>
<dbReference type="RefSeq" id="WP_214184443.1">
    <property type="nucleotide sequence ID" value="NZ_BSDS01000002.1"/>
</dbReference>
<dbReference type="Gene3D" id="3.90.220.20">
    <property type="entry name" value="DNA methylase specificity domains"/>
    <property type="match status" value="2"/>
</dbReference>
<dbReference type="SUPFAM" id="SSF116734">
    <property type="entry name" value="DNA methylase specificity domain"/>
    <property type="match status" value="2"/>
</dbReference>
<dbReference type="InterPro" id="IPR044946">
    <property type="entry name" value="Restrct_endonuc_typeI_TRD_sf"/>
</dbReference>
<dbReference type="InterPro" id="IPR052021">
    <property type="entry name" value="Type-I_RS_S_subunit"/>
</dbReference>
<dbReference type="Proteomes" id="UP001144352">
    <property type="component" value="Unassembled WGS sequence"/>
</dbReference>
<evidence type="ECO:0008006" key="5">
    <source>
        <dbReference type="Google" id="ProtNLM"/>
    </source>
</evidence>
<evidence type="ECO:0000256" key="2">
    <source>
        <dbReference type="ARBA" id="ARBA00023125"/>
    </source>
</evidence>
<protein>
    <recommendedName>
        <fullName evidence="5">Restriction endonuclease subunit S</fullName>
    </recommendedName>
</protein>
<gene>
    <name evidence="3" type="ORF">GHYDROH2_30950</name>
</gene>
<comment type="caution">
    <text evidence="3">The sequence shown here is derived from an EMBL/GenBank/DDBJ whole genome shotgun (WGS) entry which is preliminary data.</text>
</comment>
<keyword evidence="1" id="KW-0680">Restriction system</keyword>
<sequence length="384" mass="42548">MNSSWPLIALGELLRKSGESTFIDPNATYQEVTIKLWGKGVVLRREVSGSEIAAPKRSVVRAGQFILSRIDARNGAFGIVPPVLDGAVVSNDFPSFNLNTQRIIPEYLGWLSRSADFVDLCKAASEGTTNRVRLKEEKFLAASIYLPPLFEQQKIVNKINQITSRISEVKSLKSSITSDHQQLLSSSFSRLLKNSKYMKMGEIAPIVRRPVQIDFTRGMYPELGIRSFGKGTFHKPAITGADVGTKKLFRIEPGDLVFSNVFAWEGAIAVAKPEDKGRYGSHRFITCVAKEGLAVASFLLFYFQTPEGFQKIKDASPGGAGRNRTLGLEPLKKIEVPLPSFDQQLWFNQLCHQVDSLKRIQGESAIELDAMLPSILDKALKGEL</sequence>
<dbReference type="EMBL" id="BSDS01000002">
    <property type="protein sequence ID" value="GLI39594.1"/>
    <property type="molecule type" value="Genomic_DNA"/>
</dbReference>
<evidence type="ECO:0000256" key="1">
    <source>
        <dbReference type="ARBA" id="ARBA00022747"/>
    </source>
</evidence>
<dbReference type="GO" id="GO:0009307">
    <property type="term" value="P:DNA restriction-modification system"/>
    <property type="evidence" value="ECO:0007669"/>
    <property type="project" value="UniProtKB-KW"/>
</dbReference>
<dbReference type="AlphaFoldDB" id="A0A9W6G3A7"/>
<reference evidence="3" key="1">
    <citation type="submission" date="2022-12" db="EMBL/GenBank/DDBJ databases">
        <title>Reference genome sequencing for broad-spectrum identification of bacterial and archaeal isolates by mass spectrometry.</title>
        <authorList>
            <person name="Sekiguchi Y."/>
            <person name="Tourlousse D.M."/>
        </authorList>
    </citation>
    <scope>NUCLEOTIDE SEQUENCE</scope>
    <source>
        <strain evidence="3">H2</strain>
    </source>
</reference>
<proteinExistence type="predicted"/>
<name>A0A9W6G3A7_9BACT</name>
<dbReference type="PANTHER" id="PTHR30408:SF12">
    <property type="entry name" value="TYPE I RESTRICTION ENZYME MJAVIII SPECIFICITY SUBUNIT"/>
    <property type="match status" value="1"/>
</dbReference>